<keyword evidence="2" id="KW-1185">Reference proteome</keyword>
<accession>A0A9W4U252</accession>
<comment type="caution">
    <text evidence="1">The sequence shown here is derived from an EMBL/GenBank/DDBJ whole genome shotgun (WGS) entry which is preliminary data.</text>
</comment>
<organism evidence="1 2">
    <name type="scientific">Candida verbasci</name>
    <dbReference type="NCBI Taxonomy" id="1227364"/>
    <lineage>
        <taxon>Eukaryota</taxon>
        <taxon>Fungi</taxon>
        <taxon>Dikarya</taxon>
        <taxon>Ascomycota</taxon>
        <taxon>Saccharomycotina</taxon>
        <taxon>Pichiomycetes</taxon>
        <taxon>Debaryomycetaceae</taxon>
        <taxon>Candida/Lodderomyces clade</taxon>
        <taxon>Candida</taxon>
    </lineage>
</organism>
<dbReference type="EMBL" id="CANTUO010000007">
    <property type="protein sequence ID" value="CAI5760608.1"/>
    <property type="molecule type" value="Genomic_DNA"/>
</dbReference>
<proteinExistence type="predicted"/>
<dbReference type="AlphaFoldDB" id="A0A9W4U252"/>
<evidence type="ECO:0000313" key="2">
    <source>
        <dbReference type="Proteomes" id="UP001152885"/>
    </source>
</evidence>
<protein>
    <submittedName>
        <fullName evidence="1">Uncharacterized protein</fullName>
    </submittedName>
</protein>
<name>A0A9W4U252_9ASCO</name>
<evidence type="ECO:0000313" key="1">
    <source>
        <dbReference type="EMBL" id="CAI5760608.1"/>
    </source>
</evidence>
<dbReference type="Proteomes" id="UP001152885">
    <property type="component" value="Unassembled WGS sequence"/>
</dbReference>
<gene>
    <name evidence="1" type="ORF">CANVERA_P5117</name>
</gene>
<sequence>MTRMNNNNKYKIQSCTAARSCDAKGSLKAILDATDWAVENQYFNEGYKGSIVTDTNGGWHCCISYYQENDFVESFPACPDKWCGK</sequence>
<reference evidence="1" key="1">
    <citation type="submission" date="2022-12" db="EMBL/GenBank/DDBJ databases">
        <authorList>
            <person name="Brejova B."/>
        </authorList>
    </citation>
    <scope>NUCLEOTIDE SEQUENCE</scope>
</reference>